<dbReference type="FunFam" id="3.40.140.10:FF:000025">
    <property type="entry name" value="Riboflavin biosynthesis protein RibD"/>
    <property type="match status" value="1"/>
</dbReference>
<proteinExistence type="inferred from homology"/>
<dbReference type="GO" id="GO:0009231">
    <property type="term" value="P:riboflavin biosynthetic process"/>
    <property type="evidence" value="ECO:0007669"/>
    <property type="project" value="UniProtKB-UniPathway"/>
</dbReference>
<evidence type="ECO:0000256" key="10">
    <source>
        <dbReference type="ARBA" id="ARBA00022857"/>
    </source>
</evidence>
<dbReference type="EC" id="3.5.4.26" evidence="15"/>
<dbReference type="PANTHER" id="PTHR38011:SF7">
    <property type="entry name" value="2,5-DIAMINO-6-RIBOSYLAMINO-4(3H)-PYRIMIDINONE 5'-PHOSPHATE REDUCTASE"/>
    <property type="match status" value="1"/>
</dbReference>
<dbReference type="UniPathway" id="UPA00275">
    <property type="reaction ID" value="UER00401"/>
</dbReference>
<dbReference type="InterPro" id="IPR002734">
    <property type="entry name" value="RibDG_C"/>
</dbReference>
<keyword evidence="9 15" id="KW-0862">Zinc</keyword>
<dbReference type="InterPro" id="IPR024072">
    <property type="entry name" value="DHFR-like_dom_sf"/>
</dbReference>
<comment type="similarity">
    <text evidence="4 15">In the N-terminal section; belongs to the cytidine and deoxycytidylate deaminase family.</text>
</comment>
<feature type="binding site" evidence="18">
    <location>
        <position position="73"/>
    </location>
    <ligand>
        <name>Zn(2+)</name>
        <dbReference type="ChEBI" id="CHEBI:29105"/>
        <note>catalytic</note>
    </ligand>
</feature>
<sequence length="380" mass="40991">MENSPIDAQTDYQKLSLNSPLGTAFERNMMQRCIQLARRALGLTTPNPLVGAVVVRDGNIVGEGFHPGPGQPHAEVFALREAGERARGGTIYVNLEPCNHYGRTPPCSEALIAAGIAKVVVGMIDPNPLVSGGGIKRLQEAGIEVLVGIEEADCRQLNEAFIHRILHQRPLGILKYAMTLDGKIAASSGHSQWVTGKEARTYVHQIRAACDAVIVGGNTVRRDNPYLTSHNLSDHNPLRVVMTRTLNLPLEANLWQTTEAKTLVLTAVGANPYIQQQLSSMGVEVVEFPSLTPSLVMTYLYERGLSCILWECGGILGARAIAEGAVQKVLAFIAPKIIGGSKAPSPVDDLGLLKMTDALNLERVSCRQLGADYLLEGYLS</sequence>
<comment type="pathway">
    <text evidence="2 15">Cofactor biosynthesis; riboflavin biosynthesis; 5-amino-6-(D-ribitylamino)uracil from GTP: step 2/4.</text>
</comment>
<comment type="similarity">
    <text evidence="5 15">In the C-terminal section; belongs to the HTP reductase family.</text>
</comment>
<evidence type="ECO:0000256" key="12">
    <source>
        <dbReference type="ARBA" id="ARBA00023268"/>
    </source>
</evidence>
<dbReference type="EC" id="1.1.1.193" evidence="15"/>
<feature type="binding site" evidence="18">
    <location>
        <position position="107"/>
    </location>
    <ligand>
        <name>Zn(2+)</name>
        <dbReference type="ChEBI" id="CHEBI:29105"/>
        <note>catalytic</note>
    </ligand>
</feature>
<keyword evidence="12" id="KW-0511">Multifunctional enzyme</keyword>
<keyword evidence="6 15" id="KW-0686">Riboflavin biosynthesis</keyword>
<dbReference type="SUPFAM" id="SSF53597">
    <property type="entry name" value="Dihydrofolate reductase-like"/>
    <property type="match status" value="1"/>
</dbReference>
<accession>A0A6B3NF97</accession>
<evidence type="ECO:0000256" key="2">
    <source>
        <dbReference type="ARBA" id="ARBA00004882"/>
    </source>
</evidence>
<keyword evidence="7 15" id="KW-0479">Metal-binding</keyword>
<dbReference type="Pfam" id="PF01872">
    <property type="entry name" value="RibD_C"/>
    <property type="match status" value="1"/>
</dbReference>
<comment type="pathway">
    <text evidence="3 15">Cofactor biosynthesis; riboflavin biosynthesis; 5-amino-6-(D-ribitylamino)uracil from GTP: step 3/4.</text>
</comment>
<evidence type="ECO:0000256" key="6">
    <source>
        <dbReference type="ARBA" id="ARBA00022619"/>
    </source>
</evidence>
<organism evidence="20">
    <name type="scientific">Symploca sp. SIO1C4</name>
    <dbReference type="NCBI Taxonomy" id="2607765"/>
    <lineage>
        <taxon>Bacteria</taxon>
        <taxon>Bacillati</taxon>
        <taxon>Cyanobacteriota</taxon>
        <taxon>Cyanophyceae</taxon>
        <taxon>Coleofasciculales</taxon>
        <taxon>Coleofasciculaceae</taxon>
        <taxon>Symploca</taxon>
    </lineage>
</organism>
<feature type="binding site" evidence="17">
    <location>
        <position position="207"/>
    </location>
    <ligand>
        <name>substrate</name>
    </ligand>
</feature>
<evidence type="ECO:0000256" key="9">
    <source>
        <dbReference type="ARBA" id="ARBA00022833"/>
    </source>
</evidence>
<protein>
    <recommendedName>
        <fullName evidence="15">Riboflavin biosynthesis protein RibD</fullName>
    </recommendedName>
    <domain>
        <recommendedName>
            <fullName evidence="15">Diaminohydroxyphosphoribosylaminopyrimidine deaminase</fullName>
            <shortName evidence="15">DRAP deaminase</shortName>
            <ecNumber evidence="15">3.5.4.26</ecNumber>
        </recommendedName>
        <alternativeName>
            <fullName evidence="15">Riboflavin-specific deaminase</fullName>
        </alternativeName>
    </domain>
    <domain>
        <recommendedName>
            <fullName evidence="15">5-amino-6-(5-phosphoribosylamino)uracil reductase</fullName>
            <ecNumber evidence="15">1.1.1.193</ecNumber>
        </recommendedName>
        <alternativeName>
            <fullName evidence="15">HTP reductase</fullName>
        </alternativeName>
    </domain>
</protein>
<evidence type="ECO:0000256" key="16">
    <source>
        <dbReference type="PIRSR" id="PIRSR006769-1"/>
    </source>
</evidence>
<evidence type="ECO:0000313" key="20">
    <source>
        <dbReference type="EMBL" id="NER31799.1"/>
    </source>
</evidence>
<dbReference type="GO" id="GO:0008703">
    <property type="term" value="F:5-amino-6-(5-phosphoribosylamino)uracil reductase activity"/>
    <property type="evidence" value="ECO:0007669"/>
    <property type="project" value="UniProtKB-EC"/>
</dbReference>
<keyword evidence="8 15" id="KW-0378">Hydrolase</keyword>
<dbReference type="NCBIfam" id="TIGR00326">
    <property type="entry name" value="eubact_ribD"/>
    <property type="match status" value="1"/>
</dbReference>
<name>A0A6B3NF97_9CYAN</name>
<dbReference type="Pfam" id="PF00383">
    <property type="entry name" value="dCMP_cyt_deam_1"/>
    <property type="match status" value="1"/>
</dbReference>
<evidence type="ECO:0000256" key="5">
    <source>
        <dbReference type="ARBA" id="ARBA00007417"/>
    </source>
</evidence>
<evidence type="ECO:0000256" key="14">
    <source>
        <dbReference type="ARBA" id="ARBA00049886"/>
    </source>
</evidence>
<dbReference type="InterPro" id="IPR002125">
    <property type="entry name" value="CMP_dCMP_dom"/>
</dbReference>
<dbReference type="GO" id="GO:0008835">
    <property type="term" value="F:diaminohydroxyphosphoribosylaminopyrimidine deaminase activity"/>
    <property type="evidence" value="ECO:0007669"/>
    <property type="project" value="UniProtKB-EC"/>
</dbReference>
<dbReference type="InterPro" id="IPR050765">
    <property type="entry name" value="Riboflavin_Biosynth_HTPR"/>
</dbReference>
<evidence type="ECO:0000256" key="17">
    <source>
        <dbReference type="PIRSR" id="PIRSR006769-2"/>
    </source>
</evidence>
<dbReference type="PROSITE" id="PS51747">
    <property type="entry name" value="CYT_DCMP_DEAMINASES_2"/>
    <property type="match status" value="1"/>
</dbReference>
<dbReference type="InterPro" id="IPR011549">
    <property type="entry name" value="RibD_C"/>
</dbReference>
<dbReference type="PIRSF" id="PIRSF006769">
    <property type="entry name" value="RibD"/>
    <property type="match status" value="1"/>
</dbReference>
<dbReference type="InterPro" id="IPR004794">
    <property type="entry name" value="Eubact_RibD"/>
</dbReference>
<dbReference type="PANTHER" id="PTHR38011">
    <property type="entry name" value="DIHYDROFOLATE REDUCTASE FAMILY PROTEIN (AFU_ORTHOLOGUE AFUA_8G06820)"/>
    <property type="match status" value="1"/>
</dbReference>
<feature type="binding site" evidence="17">
    <location>
        <position position="223"/>
    </location>
    <ligand>
        <name>NADP(+)</name>
        <dbReference type="ChEBI" id="CHEBI:58349"/>
    </ligand>
</feature>
<evidence type="ECO:0000256" key="7">
    <source>
        <dbReference type="ARBA" id="ARBA00022723"/>
    </source>
</evidence>
<dbReference type="Gene3D" id="3.40.430.10">
    <property type="entry name" value="Dihydrofolate Reductase, subunit A"/>
    <property type="match status" value="1"/>
</dbReference>
<comment type="cofactor">
    <cofactor evidence="15 18">
        <name>Zn(2+)</name>
        <dbReference type="ChEBI" id="CHEBI:29105"/>
    </cofactor>
    <text evidence="15 18">Binds 1 zinc ion.</text>
</comment>
<evidence type="ECO:0000256" key="13">
    <source>
        <dbReference type="ARBA" id="ARBA00049861"/>
    </source>
</evidence>
<comment type="caution">
    <text evidence="20">The sequence shown here is derived from an EMBL/GenBank/DDBJ whole genome shotgun (WGS) entry which is preliminary data.</text>
</comment>
<keyword evidence="10 15" id="KW-0521">NADP</keyword>
<dbReference type="GO" id="GO:0050661">
    <property type="term" value="F:NADP binding"/>
    <property type="evidence" value="ECO:0007669"/>
    <property type="project" value="InterPro"/>
</dbReference>
<reference evidence="20" key="1">
    <citation type="submission" date="2019-11" db="EMBL/GenBank/DDBJ databases">
        <title>Genomic insights into an expanded diversity of filamentous marine cyanobacteria reveals the extraordinary biosynthetic potential of Moorea and Okeania.</title>
        <authorList>
            <person name="Ferreira Leao T."/>
            <person name="Wang M."/>
            <person name="Moss N."/>
            <person name="Da Silva R."/>
            <person name="Sanders J."/>
            <person name="Nurk S."/>
            <person name="Gurevich A."/>
            <person name="Humphrey G."/>
            <person name="Reher R."/>
            <person name="Zhu Q."/>
            <person name="Belda-Ferre P."/>
            <person name="Glukhov E."/>
            <person name="Rex R."/>
            <person name="Dorrestein P.C."/>
            <person name="Knight R."/>
            <person name="Pevzner P."/>
            <person name="Gerwick W.H."/>
            <person name="Gerwick L."/>
        </authorList>
    </citation>
    <scope>NUCLEOTIDE SEQUENCE</scope>
    <source>
        <strain evidence="20">SIO1C4</strain>
    </source>
</reference>
<dbReference type="EMBL" id="JAAHFQ010000941">
    <property type="protein sequence ID" value="NER31799.1"/>
    <property type="molecule type" value="Genomic_DNA"/>
</dbReference>
<evidence type="ECO:0000259" key="19">
    <source>
        <dbReference type="PROSITE" id="PS51747"/>
    </source>
</evidence>
<evidence type="ECO:0000256" key="1">
    <source>
        <dbReference type="ARBA" id="ARBA00002151"/>
    </source>
</evidence>
<feature type="active site" description="Proton donor" evidence="16">
    <location>
        <position position="75"/>
    </location>
</feature>
<comment type="catalytic activity">
    <reaction evidence="14 15">
        <text>2,5-diamino-6-hydroxy-4-(5-phosphoribosylamino)-pyrimidine + H2O + H(+) = 5-amino-6-(5-phospho-D-ribosylamino)uracil + NH4(+)</text>
        <dbReference type="Rhea" id="RHEA:21868"/>
        <dbReference type="ChEBI" id="CHEBI:15377"/>
        <dbReference type="ChEBI" id="CHEBI:15378"/>
        <dbReference type="ChEBI" id="CHEBI:28938"/>
        <dbReference type="ChEBI" id="CHEBI:58453"/>
        <dbReference type="ChEBI" id="CHEBI:58614"/>
        <dbReference type="EC" id="3.5.4.26"/>
    </reaction>
</comment>
<evidence type="ECO:0000256" key="4">
    <source>
        <dbReference type="ARBA" id="ARBA00005259"/>
    </source>
</evidence>
<evidence type="ECO:0000256" key="8">
    <source>
        <dbReference type="ARBA" id="ARBA00022801"/>
    </source>
</evidence>
<dbReference type="CDD" id="cd01284">
    <property type="entry name" value="Riboflavin_deaminase-reductase"/>
    <property type="match status" value="1"/>
</dbReference>
<feature type="binding site" evidence="17">
    <location>
        <position position="193"/>
    </location>
    <ligand>
        <name>NADP(+)</name>
        <dbReference type="ChEBI" id="CHEBI:58349"/>
    </ligand>
</feature>
<feature type="binding site" evidence="17">
    <location>
        <position position="227"/>
    </location>
    <ligand>
        <name>substrate</name>
    </ligand>
</feature>
<feature type="domain" description="CMP/dCMP-type deaminase" evidence="19">
    <location>
        <begin position="24"/>
        <end position="146"/>
    </location>
</feature>
<evidence type="ECO:0000256" key="15">
    <source>
        <dbReference type="PIRNR" id="PIRNR006769"/>
    </source>
</evidence>
<feature type="binding site" evidence="17">
    <location>
        <position position="191"/>
    </location>
    <ligand>
        <name>substrate</name>
    </ligand>
</feature>
<comment type="catalytic activity">
    <reaction evidence="13 15">
        <text>5-amino-6-(5-phospho-D-ribitylamino)uracil + NADP(+) = 5-amino-6-(5-phospho-D-ribosylamino)uracil + NADPH + H(+)</text>
        <dbReference type="Rhea" id="RHEA:17845"/>
        <dbReference type="ChEBI" id="CHEBI:15378"/>
        <dbReference type="ChEBI" id="CHEBI:57783"/>
        <dbReference type="ChEBI" id="CHEBI:58349"/>
        <dbReference type="ChEBI" id="CHEBI:58421"/>
        <dbReference type="ChEBI" id="CHEBI:58453"/>
        <dbReference type="EC" id="1.1.1.193"/>
    </reaction>
</comment>
<keyword evidence="11 15" id="KW-0560">Oxidoreductase</keyword>
<dbReference type="PROSITE" id="PS00903">
    <property type="entry name" value="CYT_DCMP_DEAMINASES_1"/>
    <property type="match status" value="1"/>
</dbReference>
<dbReference type="AlphaFoldDB" id="A0A6B3NF97"/>
<evidence type="ECO:0000256" key="18">
    <source>
        <dbReference type="PIRSR" id="PIRSR006769-3"/>
    </source>
</evidence>
<comment type="function">
    <text evidence="1 15">Converts 2,5-diamino-6-(ribosylamino)-4(3h)-pyrimidinone 5'-phosphate into 5-amino-6-(ribosylamino)-2,4(1h,3h)-pyrimidinedione 5'-phosphate.</text>
</comment>
<evidence type="ECO:0000256" key="11">
    <source>
        <dbReference type="ARBA" id="ARBA00023002"/>
    </source>
</evidence>
<dbReference type="GO" id="GO:0008270">
    <property type="term" value="F:zinc ion binding"/>
    <property type="evidence" value="ECO:0007669"/>
    <property type="project" value="InterPro"/>
</dbReference>
<dbReference type="SUPFAM" id="SSF53927">
    <property type="entry name" value="Cytidine deaminase-like"/>
    <property type="match status" value="1"/>
</dbReference>
<feature type="binding site" evidence="17">
    <location>
        <position position="177"/>
    </location>
    <ligand>
        <name>NADP(+)</name>
        <dbReference type="ChEBI" id="CHEBI:58349"/>
    </ligand>
</feature>
<gene>
    <name evidence="20" type="primary">ribD</name>
    <name evidence="20" type="ORF">F6J89_30365</name>
</gene>
<feature type="binding site" evidence="17">
    <location>
        <position position="311"/>
    </location>
    <ligand>
        <name>substrate</name>
    </ligand>
</feature>
<dbReference type="InterPro" id="IPR016192">
    <property type="entry name" value="APOBEC/CMP_deaminase_Zn-bd"/>
</dbReference>
<dbReference type="Gene3D" id="3.40.140.10">
    <property type="entry name" value="Cytidine Deaminase, domain 2"/>
    <property type="match status" value="1"/>
</dbReference>
<feature type="binding site" evidence="17">
    <location>
        <position position="219"/>
    </location>
    <ligand>
        <name>NADP(+)</name>
        <dbReference type="ChEBI" id="CHEBI:58349"/>
    </ligand>
</feature>
<dbReference type="InterPro" id="IPR016193">
    <property type="entry name" value="Cytidine_deaminase-like"/>
</dbReference>
<dbReference type="NCBIfam" id="TIGR00227">
    <property type="entry name" value="ribD_Cterm"/>
    <property type="match status" value="1"/>
</dbReference>
<evidence type="ECO:0000256" key="3">
    <source>
        <dbReference type="ARBA" id="ARBA00004910"/>
    </source>
</evidence>
<feature type="binding site" evidence="18">
    <location>
        <position position="98"/>
    </location>
    <ligand>
        <name>Zn(2+)</name>
        <dbReference type="ChEBI" id="CHEBI:29105"/>
        <note>catalytic</note>
    </ligand>
</feature>